<dbReference type="PANTHER" id="PTHR46711:SF1">
    <property type="entry name" value="HISTONE-LYSINE N-METHYLTRANSFERASE SETD2"/>
    <property type="match status" value="1"/>
</dbReference>
<feature type="compositionally biased region" description="Acidic residues" evidence="11">
    <location>
        <begin position="126"/>
        <end position="142"/>
    </location>
</feature>
<keyword evidence="9" id="KW-0804">Transcription</keyword>
<feature type="region of interest" description="Disordered" evidence="11">
    <location>
        <begin position="676"/>
        <end position="880"/>
    </location>
</feature>
<dbReference type="SUPFAM" id="SSF51045">
    <property type="entry name" value="WW domain"/>
    <property type="match status" value="1"/>
</dbReference>
<feature type="compositionally biased region" description="Low complexity" evidence="11">
    <location>
        <begin position="1330"/>
        <end position="1340"/>
    </location>
</feature>
<keyword evidence="4" id="KW-0158">Chromosome</keyword>
<dbReference type="SMART" id="SM00570">
    <property type="entry name" value="AWS"/>
    <property type="match status" value="1"/>
</dbReference>
<dbReference type="SMART" id="SM00508">
    <property type="entry name" value="PostSET"/>
    <property type="match status" value="1"/>
</dbReference>
<dbReference type="Pfam" id="PF00856">
    <property type="entry name" value="SET"/>
    <property type="match status" value="1"/>
</dbReference>
<feature type="region of interest" description="Disordered" evidence="11">
    <location>
        <begin position="1317"/>
        <end position="1346"/>
    </location>
</feature>
<feature type="compositionally biased region" description="Polar residues" evidence="11">
    <location>
        <begin position="826"/>
        <end position="843"/>
    </location>
</feature>
<feature type="domain" description="AWS" evidence="15">
    <location>
        <begin position="222"/>
        <end position="275"/>
    </location>
</feature>
<dbReference type="OrthoDB" id="422362at2759"/>
<dbReference type="EMBL" id="KN042433">
    <property type="protein sequence ID" value="KFH62183.1"/>
    <property type="molecule type" value="Genomic_DNA"/>
</dbReference>
<feature type="compositionally biased region" description="Basic residues" evidence="11">
    <location>
        <begin position="1032"/>
        <end position="1047"/>
    </location>
</feature>
<evidence type="ECO:0000256" key="7">
    <source>
        <dbReference type="ARBA" id="ARBA00022691"/>
    </source>
</evidence>
<gene>
    <name evidence="16" type="ORF">MVEG_11821</name>
</gene>
<feature type="domain" description="Post-SET" evidence="14">
    <location>
        <begin position="401"/>
        <end position="417"/>
    </location>
</feature>
<evidence type="ECO:0000256" key="10">
    <source>
        <dbReference type="ARBA" id="ARBA00023242"/>
    </source>
</evidence>
<dbReference type="Gene3D" id="2.20.70.10">
    <property type="match status" value="1"/>
</dbReference>
<evidence type="ECO:0000256" key="4">
    <source>
        <dbReference type="ARBA" id="ARBA00022454"/>
    </source>
</evidence>
<sequence length="1433" mass="162464">MFSILDEEDSVMECGQVARVNVVGVVGVGVVAPAGSVSSSSPSPSTPRAMDIQPISYLQTKKPDMNNFVTGIPLSDLFRDHEDTSSHHLDYQGNNTEDGDDDDPLPIQRRRHLHARQGRRIRLIESDDEDEEDNQPNDDSEQETTQAYGRTYVSSSSGLSSPCDDLDSQLSLTPPPSPPIRPKRTPSSIMHLPSVVQEAQSNYQTIDHNIYRGNNTGNPPMNDAFPCQCKYNPNRDPRWKACGSDCINRNLFVECMEDDCPCGSYCLNRKFQTMANAKVDVVRTEKKGFGLRAMQNIEAGEFVMEYIGEVLPHASFIKRTREYSVAGVEHFYFMSLQSDEVIDATKKGCLARFINHSCNPNCHLEKWVVGPKLRIGIFSIKRINAGDELTFDYQFERYGVEAQKCYCGEANCTGFIGRNNRTSIIRHDIYNYSFSLAEDADQDEIELENEIILRAPKKDKIIYESGYRERYQDAPVAPLGIEDPTLMEKLARIMFMKPKVPKSKRLLAKLMATTDRACLRRFLVLHGLVILKAWLRQYKDEADIVMGIMILLPSLPLVTRNAIEDSMIEDAVKEVANGPDCSSKDMAKNILAEWKELKSTYRIPKAKKTCPSQTQVHSQSSPSDASGTPVDEPTGQVSPAESSSSFSADIYPSCKRLQEDEPMASPVAEKKIRFDVQSEEPELSPRSYSQEQHQQETLQWQQEHRSQHLNRSSGYERDAYHSPDHKTEEPAPNDTRRPEANFREGGYDRRFDEQWKYRDRHHDYYRDRERDRERDWDRDRDRGRIRDQERYYRDHSDKSRQKGPLEDRERDRERYPRDRPSPSSRWNQASPRSGSYPVTTSPGLKQGGWRENAQSKGQSVSPSSPTTSIPSASDLVPRPSVPSIVTGCQLGYRQSSSTPVSPNTVTVTPTTQLAVSMPLALTIQDNDGATHQPQINPTSVGVEAAIQREAVVSTVTPPEAGPITTSRPPSPRQDDYHREHQEYPCQQYQHQYREKLHNEHEHNNMGHSNNKYQSHHFDNRDRHRYSVNQSRSYHHPPSGHHYSKPPFHRQSSYRETYRETHHRPYQPASQEHRPYQAAPQGHVPAVATSASASALVLPSGWASAKDSEGRLYYYHELTRVTQWEVPASEDPAKKHEIIVPVPPMDNRVVRPNMEEYLRPEYSFGYSGYPGSEMRGPDHGAVHDDHVGQVPGPGTTWNGFDGRLKPQAKPLNERDLKAAISTTVLKTMNRHRINQEPSEIFKKHARRITHLISDKEIRTLPFLNGQVTELNEEMKEKIRRFTRDYLAKVFKKEEQYRLEQDQRSSVDALVNGIANGGSHITITGVPSTPASSSGSMSSSSSTQRGLVGPGQGARYLYGQGGLGLKYVGYEDVDVDDEDDIVYGRDSDNEGHDRDHDDDDDDEGLSTIPKRRDHHFSHYEEDTDVAAVPSSSVEP</sequence>
<dbReference type="PROSITE" id="PS01159">
    <property type="entry name" value="WW_DOMAIN_1"/>
    <property type="match status" value="1"/>
</dbReference>
<dbReference type="InterPro" id="IPR044437">
    <property type="entry name" value="SETD2/Set2_SET"/>
</dbReference>
<dbReference type="PROSITE" id="PS51215">
    <property type="entry name" value="AWS"/>
    <property type="match status" value="1"/>
</dbReference>
<dbReference type="InterPro" id="IPR013257">
    <property type="entry name" value="SRI"/>
</dbReference>
<feature type="domain" description="SET" evidence="13">
    <location>
        <begin position="277"/>
        <end position="394"/>
    </location>
</feature>
<feature type="compositionally biased region" description="Low complexity" evidence="11">
    <location>
        <begin position="690"/>
        <end position="701"/>
    </location>
</feature>
<dbReference type="PROSITE" id="PS50020">
    <property type="entry name" value="WW_DOMAIN_2"/>
    <property type="match status" value="1"/>
</dbReference>
<feature type="compositionally biased region" description="Basic and acidic residues" evidence="11">
    <location>
        <begin position="1380"/>
        <end position="1393"/>
    </location>
</feature>
<dbReference type="InterPro" id="IPR046341">
    <property type="entry name" value="SET_dom_sf"/>
</dbReference>
<dbReference type="PROSITE" id="PS50868">
    <property type="entry name" value="POST_SET"/>
    <property type="match status" value="1"/>
</dbReference>
<proteinExistence type="predicted"/>
<dbReference type="Pfam" id="PF08236">
    <property type="entry name" value="SRI"/>
    <property type="match status" value="1"/>
</dbReference>
<evidence type="ECO:0000256" key="5">
    <source>
        <dbReference type="ARBA" id="ARBA00022603"/>
    </source>
</evidence>
<feature type="compositionally biased region" description="Basic residues" evidence="11">
    <location>
        <begin position="108"/>
        <end position="121"/>
    </location>
</feature>
<keyword evidence="5" id="KW-0489">Methyltransferase</keyword>
<dbReference type="CDD" id="cd19172">
    <property type="entry name" value="SET_SETD2"/>
    <property type="match status" value="1"/>
</dbReference>
<dbReference type="PROSITE" id="PS50280">
    <property type="entry name" value="SET"/>
    <property type="match status" value="1"/>
</dbReference>
<evidence type="ECO:0000256" key="6">
    <source>
        <dbReference type="ARBA" id="ARBA00022679"/>
    </source>
</evidence>
<evidence type="ECO:0000259" key="13">
    <source>
        <dbReference type="PROSITE" id="PS50280"/>
    </source>
</evidence>
<keyword evidence="7" id="KW-0949">S-adenosyl-L-methionine</keyword>
<dbReference type="GO" id="GO:0140955">
    <property type="term" value="F:histone H3K36 trimethyltransferase activity"/>
    <property type="evidence" value="ECO:0007669"/>
    <property type="project" value="UniProtKB-EC"/>
</dbReference>
<feature type="region of interest" description="Disordered" evidence="11">
    <location>
        <begin position="83"/>
        <end position="187"/>
    </location>
</feature>
<evidence type="ECO:0000259" key="15">
    <source>
        <dbReference type="PROSITE" id="PS51215"/>
    </source>
</evidence>
<dbReference type="Gene3D" id="1.10.1740.100">
    <property type="entry name" value="Set2, Rpb1 interacting domain"/>
    <property type="match status" value="1"/>
</dbReference>
<comment type="subcellular location">
    <subcellularLocation>
        <location evidence="2">Chromosome</location>
    </subcellularLocation>
    <subcellularLocation>
        <location evidence="1">Nucleus</location>
    </subcellularLocation>
</comment>
<feature type="region of interest" description="Disordered" evidence="11">
    <location>
        <begin position="1378"/>
        <end position="1433"/>
    </location>
</feature>
<dbReference type="EC" id="2.1.1.359" evidence="3"/>
<dbReference type="InterPro" id="IPR042294">
    <property type="entry name" value="SETD2_animal"/>
</dbReference>
<dbReference type="CDD" id="cd00201">
    <property type="entry name" value="WW"/>
    <property type="match status" value="1"/>
</dbReference>
<feature type="region of interest" description="Disordered" evidence="11">
    <location>
        <begin position="956"/>
        <end position="977"/>
    </location>
</feature>
<dbReference type="Pfam" id="PF17907">
    <property type="entry name" value="AWS"/>
    <property type="match status" value="1"/>
</dbReference>
<name>A0A086TJQ6_9FUNG</name>
<evidence type="ECO:0000256" key="9">
    <source>
        <dbReference type="ARBA" id="ARBA00023163"/>
    </source>
</evidence>
<dbReference type="Proteomes" id="UP000243308">
    <property type="component" value="Unassembled WGS sequence"/>
</dbReference>
<organism evidence="16 17">
    <name type="scientific">Podila verticillata NRRL 6337</name>
    <dbReference type="NCBI Taxonomy" id="1069443"/>
    <lineage>
        <taxon>Eukaryota</taxon>
        <taxon>Fungi</taxon>
        <taxon>Fungi incertae sedis</taxon>
        <taxon>Mucoromycota</taxon>
        <taxon>Mortierellomycotina</taxon>
        <taxon>Mortierellomycetes</taxon>
        <taxon>Mortierellales</taxon>
        <taxon>Mortierellaceae</taxon>
        <taxon>Podila</taxon>
    </lineage>
</organism>
<dbReference type="InterPro" id="IPR006560">
    <property type="entry name" value="AWS_dom"/>
</dbReference>
<feature type="compositionally biased region" description="Polar residues" evidence="11">
    <location>
        <begin position="1317"/>
        <end position="1329"/>
    </location>
</feature>
<evidence type="ECO:0000259" key="14">
    <source>
        <dbReference type="PROSITE" id="PS50868"/>
    </source>
</evidence>
<feature type="compositionally biased region" description="Low complexity" evidence="11">
    <location>
        <begin position="859"/>
        <end position="873"/>
    </location>
</feature>
<evidence type="ECO:0000256" key="8">
    <source>
        <dbReference type="ARBA" id="ARBA00023015"/>
    </source>
</evidence>
<feature type="region of interest" description="Disordered" evidence="11">
    <location>
        <begin position="606"/>
        <end position="647"/>
    </location>
</feature>
<dbReference type="InterPro" id="IPR001214">
    <property type="entry name" value="SET_dom"/>
</dbReference>
<dbReference type="GO" id="GO:0005634">
    <property type="term" value="C:nucleus"/>
    <property type="evidence" value="ECO:0007669"/>
    <property type="project" value="UniProtKB-SubCell"/>
</dbReference>
<keyword evidence="6" id="KW-0808">Transferase</keyword>
<dbReference type="GO" id="GO:0005694">
    <property type="term" value="C:chromosome"/>
    <property type="evidence" value="ECO:0007669"/>
    <property type="project" value="UniProtKB-SubCell"/>
</dbReference>
<evidence type="ECO:0000256" key="2">
    <source>
        <dbReference type="ARBA" id="ARBA00004286"/>
    </source>
</evidence>
<evidence type="ECO:0000313" key="16">
    <source>
        <dbReference type="EMBL" id="KFH62183.1"/>
    </source>
</evidence>
<feature type="compositionally biased region" description="Basic and acidic residues" evidence="11">
    <location>
        <begin position="714"/>
        <end position="820"/>
    </location>
</feature>
<dbReference type="InterPro" id="IPR036020">
    <property type="entry name" value="WW_dom_sf"/>
</dbReference>
<dbReference type="Gene3D" id="2.170.270.10">
    <property type="entry name" value="SET domain"/>
    <property type="match status" value="1"/>
</dbReference>
<dbReference type="SMART" id="SM00317">
    <property type="entry name" value="SET"/>
    <property type="match status" value="1"/>
</dbReference>
<feature type="region of interest" description="Disordered" evidence="11">
    <location>
        <begin position="1028"/>
        <end position="1083"/>
    </location>
</feature>
<dbReference type="InterPro" id="IPR003616">
    <property type="entry name" value="Post-SET_dom"/>
</dbReference>
<dbReference type="InterPro" id="IPR001202">
    <property type="entry name" value="WW_dom"/>
</dbReference>
<dbReference type="PANTHER" id="PTHR46711">
    <property type="entry name" value="HISTONE-LYSINE N-METHYLTRANSFERASE SETD2"/>
    <property type="match status" value="1"/>
</dbReference>
<evidence type="ECO:0000256" key="1">
    <source>
        <dbReference type="ARBA" id="ARBA00004123"/>
    </source>
</evidence>
<evidence type="ECO:0000256" key="3">
    <source>
        <dbReference type="ARBA" id="ARBA00012178"/>
    </source>
</evidence>
<feature type="domain" description="WW" evidence="12">
    <location>
        <begin position="1095"/>
        <end position="1128"/>
    </location>
</feature>
<keyword evidence="10" id="KW-0539">Nucleus</keyword>
<protein>
    <recommendedName>
        <fullName evidence="3">[histone H3]-lysine(36) N-trimethyltransferase</fullName>
        <ecNumber evidence="3">2.1.1.359</ecNumber>
    </recommendedName>
</protein>
<keyword evidence="17" id="KW-1185">Reference proteome</keyword>
<dbReference type="SMART" id="SM00456">
    <property type="entry name" value="WW"/>
    <property type="match status" value="1"/>
</dbReference>
<dbReference type="SUPFAM" id="SSF82199">
    <property type="entry name" value="SET domain"/>
    <property type="match status" value="1"/>
</dbReference>
<evidence type="ECO:0000256" key="11">
    <source>
        <dbReference type="SAM" id="MobiDB-lite"/>
    </source>
</evidence>
<keyword evidence="8" id="KW-0805">Transcription regulation</keyword>
<dbReference type="Pfam" id="PF00397">
    <property type="entry name" value="WW"/>
    <property type="match status" value="1"/>
</dbReference>
<evidence type="ECO:0000259" key="12">
    <source>
        <dbReference type="PROSITE" id="PS50020"/>
    </source>
</evidence>
<feature type="compositionally biased region" description="Low complexity" evidence="11">
    <location>
        <begin position="154"/>
        <end position="172"/>
    </location>
</feature>
<evidence type="ECO:0000313" key="17">
    <source>
        <dbReference type="Proteomes" id="UP000243308"/>
    </source>
</evidence>
<reference evidence="16 17" key="1">
    <citation type="submission" date="2011-02" db="EMBL/GenBank/DDBJ databases">
        <title>The Genome Sequence of Mortierella verticillata NRRL 6337.</title>
        <authorList>
            <consortium name="The Broad Institute Genome Sequencing Platform"/>
            <person name="Russ C."/>
            <person name="Cuomo C."/>
            <person name="Burger G."/>
            <person name="Gray M.W."/>
            <person name="Holland P.W.H."/>
            <person name="King N."/>
            <person name="Lang F.B.F."/>
            <person name="Roger A.J."/>
            <person name="Ruiz-Trillo I."/>
            <person name="Young S.K."/>
            <person name="Zeng Q."/>
            <person name="Gargeya S."/>
            <person name="Alvarado L."/>
            <person name="Berlin A."/>
            <person name="Chapman S.B."/>
            <person name="Chen Z."/>
            <person name="Freedman E."/>
            <person name="Gellesch M."/>
            <person name="Goldberg J."/>
            <person name="Griggs A."/>
            <person name="Gujja S."/>
            <person name="Heilman E."/>
            <person name="Heiman D."/>
            <person name="Howarth C."/>
            <person name="Mehta T."/>
            <person name="Neiman D."/>
            <person name="Pearson M."/>
            <person name="Roberts A."/>
            <person name="Saif S."/>
            <person name="Shea T."/>
            <person name="Shenoy N."/>
            <person name="Sisk P."/>
            <person name="Stolte C."/>
            <person name="Sykes S."/>
            <person name="White J."/>
            <person name="Yandava C."/>
            <person name="Haas B."/>
            <person name="Nusbaum C."/>
            <person name="Birren B."/>
        </authorList>
    </citation>
    <scope>NUCLEOTIDE SEQUENCE [LARGE SCALE GENOMIC DNA]</scope>
    <source>
        <strain evidence="16 17">NRRL 6337</strain>
    </source>
</reference>
<dbReference type="GO" id="GO:0006355">
    <property type="term" value="P:regulation of DNA-templated transcription"/>
    <property type="evidence" value="ECO:0007669"/>
    <property type="project" value="InterPro"/>
</dbReference>
<accession>A0A086TJQ6</accession>
<dbReference type="InterPro" id="IPR038190">
    <property type="entry name" value="SRI_sf"/>
</dbReference>
<feature type="compositionally biased region" description="Polar residues" evidence="11">
    <location>
        <begin position="610"/>
        <end position="626"/>
    </location>
</feature>
<dbReference type="GO" id="GO:0032259">
    <property type="term" value="P:methylation"/>
    <property type="evidence" value="ECO:0007669"/>
    <property type="project" value="UniProtKB-KW"/>
</dbReference>